<name>A0A0A9BEP2_ARUDO</name>
<dbReference type="AlphaFoldDB" id="A0A0A9BEP2"/>
<proteinExistence type="predicted"/>
<sequence>MPKQISYASNRLRCFTHITMSFIFGFKLSICSESRGSSA</sequence>
<reference evidence="1" key="2">
    <citation type="journal article" date="2015" name="Data Brief">
        <title>Shoot transcriptome of the giant reed, Arundo donax.</title>
        <authorList>
            <person name="Barrero R.A."/>
            <person name="Guerrero F.D."/>
            <person name="Moolhuijzen P."/>
            <person name="Goolsby J.A."/>
            <person name="Tidwell J."/>
            <person name="Bellgard S.E."/>
            <person name="Bellgard M.I."/>
        </authorList>
    </citation>
    <scope>NUCLEOTIDE SEQUENCE</scope>
    <source>
        <tissue evidence="1">Shoot tissue taken approximately 20 cm above the soil surface</tissue>
    </source>
</reference>
<organism evidence="1">
    <name type="scientific">Arundo donax</name>
    <name type="common">Giant reed</name>
    <name type="synonym">Donax arundinaceus</name>
    <dbReference type="NCBI Taxonomy" id="35708"/>
    <lineage>
        <taxon>Eukaryota</taxon>
        <taxon>Viridiplantae</taxon>
        <taxon>Streptophyta</taxon>
        <taxon>Embryophyta</taxon>
        <taxon>Tracheophyta</taxon>
        <taxon>Spermatophyta</taxon>
        <taxon>Magnoliopsida</taxon>
        <taxon>Liliopsida</taxon>
        <taxon>Poales</taxon>
        <taxon>Poaceae</taxon>
        <taxon>PACMAD clade</taxon>
        <taxon>Arundinoideae</taxon>
        <taxon>Arundineae</taxon>
        <taxon>Arundo</taxon>
    </lineage>
</organism>
<evidence type="ECO:0000313" key="1">
    <source>
        <dbReference type="EMBL" id="JAD57772.1"/>
    </source>
</evidence>
<dbReference type="EMBL" id="GBRH01240123">
    <property type="protein sequence ID" value="JAD57772.1"/>
    <property type="molecule type" value="Transcribed_RNA"/>
</dbReference>
<accession>A0A0A9BEP2</accession>
<reference evidence="1" key="1">
    <citation type="submission" date="2014-09" db="EMBL/GenBank/DDBJ databases">
        <authorList>
            <person name="Magalhaes I.L.F."/>
            <person name="Oliveira U."/>
            <person name="Santos F.R."/>
            <person name="Vidigal T.H.D.A."/>
            <person name="Brescovit A.D."/>
            <person name="Santos A.J."/>
        </authorList>
    </citation>
    <scope>NUCLEOTIDE SEQUENCE</scope>
    <source>
        <tissue evidence="1">Shoot tissue taken approximately 20 cm above the soil surface</tissue>
    </source>
</reference>
<protein>
    <submittedName>
        <fullName evidence="1">Uncharacterized protein</fullName>
    </submittedName>
</protein>